<comment type="caution">
    <text evidence="3">The sequence shown here is derived from an EMBL/GenBank/DDBJ whole genome shotgun (WGS) entry which is preliminary data.</text>
</comment>
<organism evidence="3 4">
    <name type="scientific">Limibacillus halophilus</name>
    <dbReference type="NCBI Taxonomy" id="1579333"/>
    <lineage>
        <taxon>Bacteria</taxon>
        <taxon>Pseudomonadati</taxon>
        <taxon>Pseudomonadota</taxon>
        <taxon>Alphaproteobacteria</taxon>
        <taxon>Rhodospirillales</taxon>
        <taxon>Rhodovibrionaceae</taxon>
        <taxon>Limibacillus</taxon>
    </lineage>
</organism>
<proteinExistence type="predicted"/>
<evidence type="ECO:0000313" key="4">
    <source>
        <dbReference type="Proteomes" id="UP000581135"/>
    </source>
</evidence>
<evidence type="ECO:0000313" key="3">
    <source>
        <dbReference type="EMBL" id="MBB3066504.1"/>
    </source>
</evidence>
<dbReference type="Proteomes" id="UP000581135">
    <property type="component" value="Unassembled WGS sequence"/>
</dbReference>
<feature type="signal peptide" evidence="1">
    <location>
        <begin position="1"/>
        <end position="24"/>
    </location>
</feature>
<reference evidence="3 4" key="1">
    <citation type="submission" date="2020-08" db="EMBL/GenBank/DDBJ databases">
        <title>Genomic Encyclopedia of Type Strains, Phase III (KMG-III): the genomes of soil and plant-associated and newly described type strains.</title>
        <authorList>
            <person name="Whitman W."/>
        </authorList>
    </citation>
    <scope>NUCLEOTIDE SEQUENCE [LARGE SCALE GENOMIC DNA]</scope>
    <source>
        <strain evidence="3 4">CECT 8803</strain>
    </source>
</reference>
<keyword evidence="4" id="KW-1185">Reference proteome</keyword>
<evidence type="ECO:0000256" key="1">
    <source>
        <dbReference type="SAM" id="SignalP"/>
    </source>
</evidence>
<dbReference type="AlphaFoldDB" id="A0A839SY02"/>
<feature type="domain" description="Spore coat protein U/FanG" evidence="2">
    <location>
        <begin position="31"/>
        <end position="179"/>
    </location>
</feature>
<name>A0A839SY02_9PROT</name>
<evidence type="ECO:0000259" key="2">
    <source>
        <dbReference type="Pfam" id="PF05229"/>
    </source>
</evidence>
<dbReference type="PANTHER" id="PTHR37089">
    <property type="entry name" value="PROTEIN U-RELATED"/>
    <property type="match status" value="1"/>
</dbReference>
<dbReference type="RefSeq" id="WP_183417341.1">
    <property type="nucleotide sequence ID" value="NZ_JACHXA010000009.1"/>
</dbReference>
<keyword evidence="3" id="KW-0167">Capsid protein</keyword>
<dbReference type="Pfam" id="PF05229">
    <property type="entry name" value="SCPU"/>
    <property type="match status" value="1"/>
</dbReference>
<gene>
    <name evidence="3" type="ORF">FHR98_002812</name>
</gene>
<protein>
    <submittedName>
        <fullName evidence="3">Spore coat protein U-like protein</fullName>
    </submittedName>
</protein>
<sequence>MNANYKFAVVGAVGFLAAVGNAEAAGELRGNMDVLLDIGTGCAVNVDTSGGENQWGTVDFGSQASLSNIIDAESSGTTSANQLEMTCNTGLPYAIGIDLGQNQSGANTRRMSGVVSGEFVAYELYQDAAHTQVWGQIGTAGELQSTGTGAAQEYVVHGRIPSGQTTPSAGSYKDTVRVTVRW</sequence>
<keyword evidence="1" id="KW-0732">Signal</keyword>
<dbReference type="SMART" id="SM00972">
    <property type="entry name" value="SCPU"/>
    <property type="match status" value="1"/>
</dbReference>
<dbReference type="InterPro" id="IPR007893">
    <property type="entry name" value="Spore_coat_U/FanG"/>
</dbReference>
<accession>A0A839SY02</accession>
<feature type="chain" id="PRO_5032432682" evidence="1">
    <location>
        <begin position="25"/>
        <end position="182"/>
    </location>
</feature>
<dbReference type="InterPro" id="IPR053167">
    <property type="entry name" value="Spore_coat_component"/>
</dbReference>
<keyword evidence="3" id="KW-0946">Virion</keyword>
<dbReference type="EMBL" id="JACHXA010000009">
    <property type="protein sequence ID" value="MBB3066504.1"/>
    <property type="molecule type" value="Genomic_DNA"/>
</dbReference>